<dbReference type="EMBL" id="QLNQ01000001">
    <property type="protein sequence ID" value="RCK67877.1"/>
    <property type="molecule type" value="Genomic_DNA"/>
</dbReference>
<dbReference type="OrthoDB" id="4026591at2759"/>
<dbReference type="AlphaFoldDB" id="A0A367YQ55"/>
<comment type="caution">
    <text evidence="1">The sequence shown here is derived from an EMBL/GenBank/DDBJ whole genome shotgun (WGS) entry which is preliminary data.</text>
</comment>
<dbReference type="Proteomes" id="UP000253472">
    <property type="component" value="Unassembled WGS sequence"/>
</dbReference>
<organism evidence="1 2">
    <name type="scientific">Candida viswanathii</name>
    <dbReference type="NCBI Taxonomy" id="5486"/>
    <lineage>
        <taxon>Eukaryota</taxon>
        <taxon>Fungi</taxon>
        <taxon>Dikarya</taxon>
        <taxon>Ascomycota</taxon>
        <taxon>Saccharomycotina</taxon>
        <taxon>Pichiomycetes</taxon>
        <taxon>Debaryomycetaceae</taxon>
        <taxon>Candida/Lodderomyces clade</taxon>
        <taxon>Candida</taxon>
    </lineage>
</organism>
<keyword evidence="2" id="KW-1185">Reference proteome</keyword>
<protein>
    <submittedName>
        <fullName evidence="1">Uncharacterized protein</fullName>
    </submittedName>
</protein>
<evidence type="ECO:0000313" key="2">
    <source>
        <dbReference type="Proteomes" id="UP000253472"/>
    </source>
</evidence>
<evidence type="ECO:0000313" key="1">
    <source>
        <dbReference type="EMBL" id="RCK67877.1"/>
    </source>
</evidence>
<name>A0A367YQ55_9ASCO</name>
<reference evidence="1 2" key="1">
    <citation type="submission" date="2018-06" db="EMBL/GenBank/DDBJ databases">
        <title>Whole genome sequencing of Candida tropicalis (genome annotated by CSBL at Korea University).</title>
        <authorList>
            <person name="Ahn J."/>
        </authorList>
    </citation>
    <scope>NUCLEOTIDE SEQUENCE [LARGE SCALE GENOMIC DNA]</scope>
    <source>
        <strain evidence="1 2">ATCC 20962</strain>
    </source>
</reference>
<accession>A0A367YQ55</accession>
<gene>
    <name evidence="1" type="ORF">Cantr_03496</name>
</gene>
<sequence length="255" mass="28987">MVYIIIDHHCSFTAYVIAISVYFTYSHQLPNFKIIIIENELPQLLIDIKPWCGVLALSHHKLLVLRHLSNFKNFLLSYTIPLGRVSIQPVLRKNLDRPVSEVLTTVIDPSHPVALLYHPSRLMNNMRSEMYNSGKVLFMSCNSNFHKLQIYNTYRGILVSTTTNSTQGNSIIYNSNLIQVNCLNGQIPTSILWLPQLRYNQDTRHVVEQSNIVVDPVNVDPIVNIDLNYALKQGDIVLSAMNNFIGTSIPLGNKL</sequence>
<proteinExistence type="predicted"/>